<dbReference type="InterPro" id="IPR000172">
    <property type="entry name" value="GMC_OxRdtase_N"/>
</dbReference>
<sequence>MSEFDVVVVGAGTAGCVLAARLSENPDRRVLLLEAGPVFGTPGAFPEELLRVSSLSAVLPGNPYNWPLSGYLTPDLPWTIPRGRVLGGSGAMNGANFVRATRADFDDWVALGNTAWSYEACLPFYRRAENDLDVVSDLHGSDGPLPVQRVKGEALSPLSAAFLDACLAAGFAEEKDKNGDERPGVGLMPGNFLDGVRVNTAISHLLPHLDRPNLVLRGSTEVTGVVLAGGRAVGVQVGAEVIRAGEVVLSAGAVKSPHLLMLSGIGPADALRAAGIDVVADLPGVGQDWSDHPDVYVGFTPADDVPFDPDTLTAQVALNLDSGTDPAGDLELLLFVIPLGAMMTDTGSGRTSLRKGASDVLRRPRRTFSALRGVSLRRLATQLIRQGDVNLMVALQRPESRGHLRLVSADPAVSPELHFDYLEPAADRARLRTGVRTAVELLRTRPLADRVASITAPDARTLADDAALDGWLRTSLNSNFHLSGSARMGPDTDPGAVVDQTLAVRGVEGLRVVDTSVLPVVPRRGTNATAVMLGERGATLF</sequence>
<comment type="caution">
    <text evidence="8">The sequence shown here is derived from an EMBL/GenBank/DDBJ whole genome shotgun (WGS) entry which is preliminary data.</text>
</comment>
<evidence type="ECO:0000256" key="1">
    <source>
        <dbReference type="ARBA" id="ARBA00001974"/>
    </source>
</evidence>
<dbReference type="Pfam" id="PF05199">
    <property type="entry name" value="GMC_oxred_C"/>
    <property type="match status" value="1"/>
</dbReference>
<evidence type="ECO:0000259" key="7">
    <source>
        <dbReference type="PROSITE" id="PS00624"/>
    </source>
</evidence>
<dbReference type="InterPro" id="IPR012132">
    <property type="entry name" value="GMC_OxRdtase"/>
</dbReference>
<dbReference type="Gene3D" id="3.30.410.40">
    <property type="match status" value="1"/>
</dbReference>
<proteinExistence type="inferred from homology"/>
<feature type="domain" description="Glucose-methanol-choline oxidoreductase N-terminal" evidence="7">
    <location>
        <begin position="252"/>
        <end position="266"/>
    </location>
</feature>
<evidence type="ECO:0000256" key="3">
    <source>
        <dbReference type="ARBA" id="ARBA00022630"/>
    </source>
</evidence>
<accession>A0ABP6SQ34</accession>
<dbReference type="InterPro" id="IPR007867">
    <property type="entry name" value="GMC_OxRtase_C"/>
</dbReference>
<keyword evidence="9" id="KW-1185">Reference proteome</keyword>
<dbReference type="Pfam" id="PF00732">
    <property type="entry name" value="GMC_oxred_N"/>
    <property type="match status" value="1"/>
</dbReference>
<protein>
    <submittedName>
        <fullName evidence="8">Choline dehydrogenase</fullName>
    </submittedName>
</protein>
<dbReference type="SUPFAM" id="SSF54373">
    <property type="entry name" value="FAD-linked reductases, C-terminal domain"/>
    <property type="match status" value="1"/>
</dbReference>
<evidence type="ECO:0000256" key="2">
    <source>
        <dbReference type="ARBA" id="ARBA00010790"/>
    </source>
</evidence>
<dbReference type="PANTHER" id="PTHR11552:SF147">
    <property type="entry name" value="CHOLINE DEHYDROGENASE, MITOCHONDRIAL"/>
    <property type="match status" value="1"/>
</dbReference>
<keyword evidence="3 5" id="KW-0285">Flavoprotein</keyword>
<evidence type="ECO:0000313" key="8">
    <source>
        <dbReference type="EMBL" id="GAA3382600.1"/>
    </source>
</evidence>
<feature type="domain" description="Glucose-methanol-choline oxidoreductase N-terminal" evidence="6">
    <location>
        <begin position="83"/>
        <end position="106"/>
    </location>
</feature>
<dbReference type="Proteomes" id="UP001501676">
    <property type="component" value="Unassembled WGS sequence"/>
</dbReference>
<evidence type="ECO:0000313" key="9">
    <source>
        <dbReference type="Proteomes" id="UP001501676"/>
    </source>
</evidence>
<keyword evidence="4 5" id="KW-0274">FAD</keyword>
<reference evidence="9" key="1">
    <citation type="journal article" date="2019" name="Int. J. Syst. Evol. Microbiol.">
        <title>The Global Catalogue of Microorganisms (GCM) 10K type strain sequencing project: providing services to taxonomists for standard genome sequencing and annotation.</title>
        <authorList>
            <consortium name="The Broad Institute Genomics Platform"/>
            <consortium name="The Broad Institute Genome Sequencing Center for Infectious Disease"/>
            <person name="Wu L."/>
            <person name="Ma J."/>
        </authorList>
    </citation>
    <scope>NUCLEOTIDE SEQUENCE [LARGE SCALE GENOMIC DNA]</scope>
    <source>
        <strain evidence="9">JCM 9458</strain>
    </source>
</reference>
<evidence type="ECO:0000256" key="4">
    <source>
        <dbReference type="ARBA" id="ARBA00022827"/>
    </source>
</evidence>
<dbReference type="InterPro" id="IPR036188">
    <property type="entry name" value="FAD/NAD-bd_sf"/>
</dbReference>
<dbReference type="PANTHER" id="PTHR11552">
    <property type="entry name" value="GLUCOSE-METHANOL-CHOLINE GMC OXIDOREDUCTASE"/>
    <property type="match status" value="1"/>
</dbReference>
<dbReference type="EMBL" id="BAAAYN010000003">
    <property type="protein sequence ID" value="GAA3382600.1"/>
    <property type="molecule type" value="Genomic_DNA"/>
</dbReference>
<comment type="cofactor">
    <cofactor evidence="1">
        <name>FAD</name>
        <dbReference type="ChEBI" id="CHEBI:57692"/>
    </cofactor>
</comment>
<dbReference type="Gene3D" id="3.50.50.60">
    <property type="entry name" value="FAD/NAD(P)-binding domain"/>
    <property type="match status" value="1"/>
</dbReference>
<dbReference type="PROSITE" id="PS00623">
    <property type="entry name" value="GMC_OXRED_1"/>
    <property type="match status" value="1"/>
</dbReference>
<dbReference type="PIRSF" id="PIRSF000137">
    <property type="entry name" value="Alcohol_oxidase"/>
    <property type="match status" value="1"/>
</dbReference>
<evidence type="ECO:0000256" key="5">
    <source>
        <dbReference type="RuleBase" id="RU003968"/>
    </source>
</evidence>
<evidence type="ECO:0000259" key="6">
    <source>
        <dbReference type="PROSITE" id="PS00623"/>
    </source>
</evidence>
<name>A0ABP6SQ34_9ACTN</name>
<dbReference type="PROSITE" id="PS00624">
    <property type="entry name" value="GMC_OXRED_2"/>
    <property type="match status" value="1"/>
</dbReference>
<organism evidence="8 9">
    <name type="scientific">Cryptosporangium minutisporangium</name>
    <dbReference type="NCBI Taxonomy" id="113569"/>
    <lineage>
        <taxon>Bacteria</taxon>
        <taxon>Bacillati</taxon>
        <taxon>Actinomycetota</taxon>
        <taxon>Actinomycetes</taxon>
        <taxon>Cryptosporangiales</taxon>
        <taxon>Cryptosporangiaceae</taxon>
        <taxon>Cryptosporangium</taxon>
    </lineage>
</organism>
<gene>
    <name evidence="8" type="ORF">GCM10020369_05110</name>
</gene>
<dbReference type="SUPFAM" id="SSF51905">
    <property type="entry name" value="FAD/NAD(P)-binding domain"/>
    <property type="match status" value="1"/>
</dbReference>
<comment type="similarity">
    <text evidence="2 5">Belongs to the GMC oxidoreductase family.</text>
</comment>
<dbReference type="RefSeq" id="WP_345726299.1">
    <property type="nucleotide sequence ID" value="NZ_BAAAYN010000003.1"/>
</dbReference>